<dbReference type="Pfam" id="PF01425">
    <property type="entry name" value="Amidase"/>
    <property type="match status" value="1"/>
</dbReference>
<dbReference type="GO" id="GO:0003824">
    <property type="term" value="F:catalytic activity"/>
    <property type="evidence" value="ECO:0007669"/>
    <property type="project" value="InterPro"/>
</dbReference>
<gene>
    <name evidence="3" type="ORF">QF206_00465</name>
</gene>
<evidence type="ECO:0000259" key="2">
    <source>
        <dbReference type="Pfam" id="PF01425"/>
    </source>
</evidence>
<dbReference type="InterPro" id="IPR000120">
    <property type="entry name" value="Amidase"/>
</dbReference>
<name>A0AAW6T7R1_9MICO</name>
<dbReference type="InterPro" id="IPR036928">
    <property type="entry name" value="AS_sf"/>
</dbReference>
<protein>
    <submittedName>
        <fullName evidence="3">Amidase</fullName>
    </submittedName>
</protein>
<feature type="domain" description="Amidase" evidence="2">
    <location>
        <begin position="25"/>
        <end position="453"/>
    </location>
</feature>
<dbReference type="PANTHER" id="PTHR11895">
    <property type="entry name" value="TRANSAMIDASE"/>
    <property type="match status" value="1"/>
</dbReference>
<dbReference type="PROSITE" id="PS00571">
    <property type="entry name" value="AMIDASES"/>
    <property type="match status" value="1"/>
</dbReference>
<dbReference type="SUPFAM" id="SSF75304">
    <property type="entry name" value="Amidase signature (AS) enzymes"/>
    <property type="match status" value="1"/>
</dbReference>
<dbReference type="Proteomes" id="UP001321506">
    <property type="component" value="Unassembled WGS sequence"/>
</dbReference>
<sequence>MAELHDLTAREQLRLLRDRRLSPLELVDHYLARIALLDQTAQSLGAFITVTAEAARERARRLADAGPDDSPLWGLPTADKDLTARAGVRTTYGSKAFEHYVPERSDALAIALDAAGTISLGKTNTPEFGLPGYTESDVAPPARNPWRTELGAGGSSGGAAVAVSAGMLPVAPGSDGGGSIRMPAAATGLVGLKPSRGRVPSGTGLTMLGGLGVHGPIARTTGDAALLFEAMLAGPYRFATRAPADQGWLAAVDRPEGRFRIAVLQGTPWDGWRDDFPIVEHQEATDAVGSAVRELEALGHDVGILRLSGHEQYAAAFHTIWQAGASTLPVGEDQLSSLQPLTRWLRERGRSLGAPRLAEALAALTEFEQHLIELIEPWDAVLTPTLACTPRPIGWYDPDDGERNFAQQVQVMPYTSMLNAAGLPAISVPVHVTAEGLPMGAQLFAGPGQEKILFKLASQLEAAIGWQHRHPPAWSAER</sequence>
<evidence type="ECO:0000313" key="4">
    <source>
        <dbReference type="Proteomes" id="UP001321506"/>
    </source>
</evidence>
<organism evidence="3 4">
    <name type="scientific">Ruicaihuangia caeni</name>
    <dbReference type="NCBI Taxonomy" id="3042517"/>
    <lineage>
        <taxon>Bacteria</taxon>
        <taxon>Bacillati</taxon>
        <taxon>Actinomycetota</taxon>
        <taxon>Actinomycetes</taxon>
        <taxon>Micrococcales</taxon>
        <taxon>Microbacteriaceae</taxon>
        <taxon>Ruicaihuangia</taxon>
    </lineage>
</organism>
<proteinExistence type="inferred from homology"/>
<dbReference type="InterPro" id="IPR020556">
    <property type="entry name" value="Amidase_CS"/>
</dbReference>
<dbReference type="PANTHER" id="PTHR11895:SF7">
    <property type="entry name" value="GLUTAMYL-TRNA(GLN) AMIDOTRANSFERASE SUBUNIT A, MITOCHONDRIAL"/>
    <property type="match status" value="1"/>
</dbReference>
<comment type="caution">
    <text evidence="3">The sequence shown here is derived from an EMBL/GenBank/DDBJ whole genome shotgun (WGS) entry which is preliminary data.</text>
</comment>
<dbReference type="InterPro" id="IPR023631">
    <property type="entry name" value="Amidase_dom"/>
</dbReference>
<keyword evidence="4" id="KW-1185">Reference proteome</keyword>
<evidence type="ECO:0000313" key="3">
    <source>
        <dbReference type="EMBL" id="MDI2097440.1"/>
    </source>
</evidence>
<dbReference type="EMBL" id="JASATX010000001">
    <property type="protein sequence ID" value="MDI2097440.1"/>
    <property type="molecule type" value="Genomic_DNA"/>
</dbReference>
<accession>A0AAW6T7R1</accession>
<reference evidence="3 4" key="1">
    <citation type="submission" date="2023-04" db="EMBL/GenBank/DDBJ databases">
        <title>Klugiella caeni sp. nov. isolated from the sludge of biochemical tank.</title>
        <authorList>
            <person name="Geng K."/>
        </authorList>
    </citation>
    <scope>NUCLEOTIDE SEQUENCE [LARGE SCALE GENOMIC DNA]</scope>
    <source>
        <strain evidence="3 4">YN-L-19</strain>
    </source>
</reference>
<dbReference type="Gene3D" id="3.90.1300.10">
    <property type="entry name" value="Amidase signature (AS) domain"/>
    <property type="match status" value="1"/>
</dbReference>
<evidence type="ECO:0000256" key="1">
    <source>
        <dbReference type="ARBA" id="ARBA00009199"/>
    </source>
</evidence>
<comment type="similarity">
    <text evidence="1">Belongs to the amidase family.</text>
</comment>
<dbReference type="AlphaFoldDB" id="A0AAW6T7R1"/>
<dbReference type="RefSeq" id="WP_281487235.1">
    <property type="nucleotide sequence ID" value="NZ_JASATX010000001.1"/>
</dbReference>